<evidence type="ECO:0000313" key="2">
    <source>
        <dbReference type="Proteomes" id="UP000604083"/>
    </source>
</evidence>
<accession>A0A934RUK1</accession>
<dbReference type="InterPro" id="IPR013321">
    <property type="entry name" value="Arc_rbn_hlx_hlx"/>
</dbReference>
<sequence>MATLSIRIPDSLHQSVKEMAENDHVSLNQFIALTLTEKVSTLRTIEQLKAKATRANLADFDQLLSRVPDVEPDEKDRLPEPQ</sequence>
<dbReference type="Gene3D" id="1.10.1220.10">
    <property type="entry name" value="Met repressor-like"/>
    <property type="match status" value="1"/>
</dbReference>
<protein>
    <submittedName>
        <fullName evidence="1">Toxin-antitoxin system HicB family antitoxin</fullName>
    </submittedName>
</protein>
<keyword evidence="2" id="KW-1185">Reference proteome</keyword>
<reference evidence="1" key="1">
    <citation type="submission" date="2021-01" db="EMBL/GenBank/DDBJ databases">
        <title>Modified the classification status of verrucomicrobia.</title>
        <authorList>
            <person name="Feng X."/>
        </authorList>
    </citation>
    <scope>NUCLEOTIDE SEQUENCE</scope>
    <source>
        <strain evidence="1">KCTC 12986</strain>
    </source>
</reference>
<dbReference type="InterPro" id="IPR008651">
    <property type="entry name" value="Uncharacterised_HicB"/>
</dbReference>
<dbReference type="RefSeq" id="WP_200391870.1">
    <property type="nucleotide sequence ID" value="NZ_JAENIO010000023.1"/>
</dbReference>
<gene>
    <name evidence="1" type="ORF">JIN78_10225</name>
</gene>
<dbReference type="Proteomes" id="UP000604083">
    <property type="component" value="Unassembled WGS sequence"/>
</dbReference>
<dbReference type="SUPFAM" id="SSF47598">
    <property type="entry name" value="Ribbon-helix-helix"/>
    <property type="match status" value="1"/>
</dbReference>
<dbReference type="Pfam" id="PF05534">
    <property type="entry name" value="HicB"/>
    <property type="match status" value="1"/>
</dbReference>
<comment type="caution">
    <text evidence="1">The sequence shown here is derived from an EMBL/GenBank/DDBJ whole genome shotgun (WGS) entry which is preliminary data.</text>
</comment>
<proteinExistence type="predicted"/>
<name>A0A934RUK1_9BACT</name>
<dbReference type="AlphaFoldDB" id="A0A934RUK1"/>
<dbReference type="InterPro" id="IPR010985">
    <property type="entry name" value="Ribbon_hlx_hlx"/>
</dbReference>
<dbReference type="GO" id="GO:0006355">
    <property type="term" value="P:regulation of DNA-templated transcription"/>
    <property type="evidence" value="ECO:0007669"/>
    <property type="project" value="InterPro"/>
</dbReference>
<evidence type="ECO:0000313" key="1">
    <source>
        <dbReference type="EMBL" id="MBK1834435.1"/>
    </source>
</evidence>
<organism evidence="1 2">
    <name type="scientific">Roseibacillus ishigakijimensis</name>
    <dbReference type="NCBI Taxonomy" id="454146"/>
    <lineage>
        <taxon>Bacteria</taxon>
        <taxon>Pseudomonadati</taxon>
        <taxon>Verrucomicrobiota</taxon>
        <taxon>Verrucomicrobiia</taxon>
        <taxon>Verrucomicrobiales</taxon>
        <taxon>Verrucomicrobiaceae</taxon>
        <taxon>Roseibacillus</taxon>
    </lineage>
</organism>
<dbReference type="EMBL" id="JAENIO010000023">
    <property type="protein sequence ID" value="MBK1834435.1"/>
    <property type="molecule type" value="Genomic_DNA"/>
</dbReference>